<evidence type="ECO:0000256" key="1">
    <source>
        <dbReference type="SAM" id="Phobius"/>
    </source>
</evidence>
<feature type="transmembrane region" description="Helical" evidence="1">
    <location>
        <begin position="45"/>
        <end position="65"/>
    </location>
</feature>
<dbReference type="Proteomes" id="UP000824140">
    <property type="component" value="Unassembled WGS sequence"/>
</dbReference>
<feature type="domain" description="CAAX prenyl protease 2/Lysostaphin resistance protein A-like" evidence="2">
    <location>
        <begin position="132"/>
        <end position="216"/>
    </location>
</feature>
<evidence type="ECO:0000313" key="3">
    <source>
        <dbReference type="EMBL" id="HIS93721.1"/>
    </source>
</evidence>
<dbReference type="InterPro" id="IPR052710">
    <property type="entry name" value="CAAX_protease"/>
</dbReference>
<keyword evidence="1" id="KW-0472">Membrane</keyword>
<feature type="transmembrane region" description="Helical" evidence="1">
    <location>
        <begin position="249"/>
        <end position="270"/>
    </location>
</feature>
<dbReference type="GO" id="GO:0080120">
    <property type="term" value="P:CAAX-box protein maturation"/>
    <property type="evidence" value="ECO:0007669"/>
    <property type="project" value="UniProtKB-ARBA"/>
</dbReference>
<protein>
    <submittedName>
        <fullName evidence="3">CPBP family intramembrane metalloprotease</fullName>
    </submittedName>
</protein>
<keyword evidence="3" id="KW-0378">Hydrolase</keyword>
<proteinExistence type="predicted"/>
<gene>
    <name evidence="3" type="ORF">IAA84_11965</name>
</gene>
<feature type="transmembrane region" description="Helical" evidence="1">
    <location>
        <begin position="162"/>
        <end position="182"/>
    </location>
</feature>
<evidence type="ECO:0000259" key="2">
    <source>
        <dbReference type="Pfam" id="PF02517"/>
    </source>
</evidence>
<organism evidence="3 4">
    <name type="scientific">Candidatus Alectryocaccomicrobium excrementavium</name>
    <dbReference type="NCBI Taxonomy" id="2840668"/>
    <lineage>
        <taxon>Bacteria</taxon>
        <taxon>Bacillati</taxon>
        <taxon>Bacillota</taxon>
        <taxon>Clostridia</taxon>
        <taxon>Candidatus Alectryocaccomicrobium</taxon>
    </lineage>
</organism>
<feature type="transmembrane region" description="Helical" evidence="1">
    <location>
        <begin position="291"/>
        <end position="311"/>
    </location>
</feature>
<dbReference type="PANTHER" id="PTHR36435:SF1">
    <property type="entry name" value="CAAX AMINO TERMINAL PROTEASE FAMILY PROTEIN"/>
    <property type="match status" value="1"/>
</dbReference>
<dbReference type="Pfam" id="PF02517">
    <property type="entry name" value="Rce1-like"/>
    <property type="match status" value="1"/>
</dbReference>
<name>A0A9D1G237_9FIRM</name>
<reference evidence="3" key="1">
    <citation type="submission" date="2020-10" db="EMBL/GenBank/DDBJ databases">
        <authorList>
            <person name="Gilroy R."/>
        </authorList>
    </citation>
    <scope>NUCLEOTIDE SEQUENCE</scope>
    <source>
        <strain evidence="3">13766</strain>
    </source>
</reference>
<accession>A0A9D1G237</accession>
<evidence type="ECO:0000313" key="4">
    <source>
        <dbReference type="Proteomes" id="UP000824140"/>
    </source>
</evidence>
<keyword evidence="1" id="KW-0812">Transmembrane</keyword>
<reference evidence="3" key="2">
    <citation type="journal article" date="2021" name="PeerJ">
        <title>Extensive microbial diversity within the chicken gut microbiome revealed by metagenomics and culture.</title>
        <authorList>
            <person name="Gilroy R."/>
            <person name="Ravi A."/>
            <person name="Getino M."/>
            <person name="Pursley I."/>
            <person name="Horton D.L."/>
            <person name="Alikhan N.F."/>
            <person name="Baker D."/>
            <person name="Gharbi K."/>
            <person name="Hall N."/>
            <person name="Watson M."/>
            <person name="Adriaenssens E.M."/>
            <person name="Foster-Nyarko E."/>
            <person name="Jarju S."/>
            <person name="Secka A."/>
            <person name="Antonio M."/>
            <person name="Oren A."/>
            <person name="Chaudhuri R.R."/>
            <person name="La Ragione R."/>
            <person name="Hildebrand F."/>
            <person name="Pallen M.J."/>
        </authorList>
    </citation>
    <scope>NUCLEOTIDE SEQUENCE</scope>
    <source>
        <strain evidence="3">13766</strain>
    </source>
</reference>
<keyword evidence="1" id="KW-1133">Transmembrane helix</keyword>
<dbReference type="GO" id="GO:0004175">
    <property type="term" value="F:endopeptidase activity"/>
    <property type="evidence" value="ECO:0007669"/>
    <property type="project" value="UniProtKB-ARBA"/>
</dbReference>
<feature type="transmembrane region" description="Helical" evidence="1">
    <location>
        <begin position="86"/>
        <end position="109"/>
    </location>
</feature>
<feature type="transmembrane region" description="Helical" evidence="1">
    <location>
        <begin position="129"/>
        <end position="150"/>
    </location>
</feature>
<keyword evidence="3" id="KW-0482">Metalloprotease</keyword>
<dbReference type="PANTHER" id="PTHR36435">
    <property type="entry name" value="SLR1288 PROTEIN"/>
    <property type="match status" value="1"/>
</dbReference>
<dbReference type="GO" id="GO:0008237">
    <property type="term" value="F:metallopeptidase activity"/>
    <property type="evidence" value="ECO:0007669"/>
    <property type="project" value="UniProtKB-KW"/>
</dbReference>
<sequence>MCENRGISLFRANALYLLAAAGLVILDLAAALLSSVRGLNTTVASAMLSVGYYALFLGAPVLLGAARRDQGLDGLRLLPIPLSRALLIALLAAATLILVSIVSMWFLALVEAVGGVPYETALPMPASRAGIAGMVLQIAVLPGIFEELLFRGALLRAWEKRGGGYAVAVTTLLFAALHGTILGLPSQLISGAIMALLVLRLNSLYASMIFHTVYNGLNYGIALYAQSLLTPAESEAVAAMSTVESLGGAFGLLTLVPSMLLFALLTYFLYRACVRWGYPVLQSATRRTPMDWKTLAVLISALVTCAVYYVLDGIAIFGG</sequence>
<dbReference type="EMBL" id="DVJN01000224">
    <property type="protein sequence ID" value="HIS93721.1"/>
    <property type="molecule type" value="Genomic_DNA"/>
</dbReference>
<dbReference type="InterPro" id="IPR003675">
    <property type="entry name" value="Rce1/LyrA-like_dom"/>
</dbReference>
<dbReference type="AlphaFoldDB" id="A0A9D1G237"/>
<feature type="transmembrane region" description="Helical" evidence="1">
    <location>
        <begin position="12"/>
        <end position="33"/>
    </location>
</feature>
<comment type="caution">
    <text evidence="3">The sequence shown here is derived from an EMBL/GenBank/DDBJ whole genome shotgun (WGS) entry which is preliminary data.</text>
</comment>
<keyword evidence="3" id="KW-0645">Protease</keyword>